<evidence type="ECO:0000313" key="17">
    <source>
        <dbReference type="EMBL" id="OPB35921.1"/>
    </source>
</evidence>
<keyword evidence="12" id="KW-1015">Disulfide bond</keyword>
<evidence type="ECO:0000256" key="12">
    <source>
        <dbReference type="PROSITE-ProRule" id="PRU00261"/>
    </source>
</evidence>
<gene>
    <name evidence="17" type="ORF">A0O28_0112900</name>
</gene>
<dbReference type="InterPro" id="IPR017853">
    <property type="entry name" value="GH"/>
</dbReference>
<dbReference type="PANTHER" id="PTHR11177">
    <property type="entry name" value="CHITINASE"/>
    <property type="match status" value="1"/>
</dbReference>
<keyword evidence="6 12" id="KW-0147">Chitin-binding</keyword>
<dbReference type="PROSITE" id="PS01095">
    <property type="entry name" value="GH18_1"/>
    <property type="match status" value="1"/>
</dbReference>
<dbReference type="CDD" id="cd00035">
    <property type="entry name" value="ChtBD1"/>
    <property type="match status" value="1"/>
</dbReference>
<feature type="domain" description="Chitin-binding type-1" evidence="15">
    <location>
        <begin position="61"/>
        <end position="110"/>
    </location>
</feature>
<dbReference type="AlphaFoldDB" id="A0A1T3C4J1"/>
<feature type="disulfide bond" evidence="12">
    <location>
        <begin position="79"/>
        <end position="91"/>
    </location>
</feature>
<comment type="similarity">
    <text evidence="3">Belongs to the glycosyl hydrolase 18 family. Chitinase class V subfamily.</text>
</comment>
<dbReference type="PROSITE" id="PS51910">
    <property type="entry name" value="GH18_2"/>
    <property type="match status" value="1"/>
</dbReference>
<evidence type="ECO:0000259" key="15">
    <source>
        <dbReference type="PROSITE" id="PS50941"/>
    </source>
</evidence>
<evidence type="ECO:0000256" key="10">
    <source>
        <dbReference type="ARBA" id="ARBA00023295"/>
    </source>
</evidence>
<dbReference type="PROSITE" id="PS50941">
    <property type="entry name" value="CHIT_BIND_I_2"/>
    <property type="match status" value="1"/>
</dbReference>
<sequence>MLFQTLTLLLLSLLPSIVVVQAQSCSASNPCKTGCCSKFGFCGLGPDYCASKICVANCDRKAECDPGGYGAAYVNHTTCPLNVCCSKWGFCGLTQEFCGDKKVTQPSCSTTFHKFERVVGYYEGWAMQRKCNVFNPEKIPLGVYTHLNYAFATIDPKTFEVLPATIEDQQDTYDRVTWLKKRDPDLKVFIAIGGWTFNDEGQPTRNTFSNIANNPQNQKAFIKSLISFMSTYDFDGVDLDWEYPEAPDRGGIGADYNNFPKFLSNLKSSLKATGGRDGLSVTIPASYWYLQHFDIKKMAKIVDFFNVMSYDLHGVWDIPNKWVGPYLNAHTNLTEIKDALDLLWRNNIPYDKVNMGLAFYGRGFTAADPKCLTPGCRYASGSESWMCSHEVGIVFNSEISDIMQSQNVAPVLYKDAAVKVLTYNTDQWVAFDDEETLGLKLNFAKSKCLGGVMVWAVSHDTENATYSTALGKLAQRSTTSLINIGIDNGVHQYERVQNHPQCKWSNCGEGCPSGWSPIQRNDPDARNGEIMIDDQGCEGQGSHYLCCPVENGLPTCGWYGFNNGDCSPSCPTDYVEIGSNNMYCRKGGHNRITHKSYQAACCSKTVGVGPHRVSFESLKLAGQCAWGNYPQCDTQCIGGNSLIVASYGGTGGAFCWSGGTTNFQNRPYCCNEPDQDWQYSDCQWYRDIGNGPSGDRDCKSGCPSDTVRVAMGWDPAIASCRVGEQAYCCKTTSRSIYQRSDPNVERYTIALKSYLADPTCSANDIAKARLKRQANNTEGITWDIVPSGLGLSRRTTITEEVVSDMEDLIAEIAESASSSVGVQDLWESLVVPLFPALTITNIRRWFSGDVPQMRNMRGDRYVALYVLCHMGFRVWNDNIFALSLGSGLLCQTQVQGGYCKALADDPDAGFLEKRIANRRFVWSTSVGATTYGRNLVSQPYRQVNDWSILNERTIEIYGQVFLFPGPGCTNFVLRVENKVAQRRKDPLTNTVTEHLVELQTVPMWYTAAIQGVLATVPGVTALPNPAGPIDPSFFMVTLPLPNGPFNINPPLPPPTGGQLLSTLEARLFNALGSVANDFSFVLADSDLNCLKELLWDDDTSNVIDQRVMRDLTSSTDPEIAEIGLNSVRNVVAVMSFLNHPTVHNNMATIIMDFRTELKRAEDVHEARTGTTVAAVDNFDNYFKSLMTRINTRIEAFATRWLNTIDATWSNINTPDGIQIRTYSASIRTEAQIAEVNTQGFFDDI</sequence>
<keyword evidence="10 13" id="KW-0326">Glycosidase</keyword>
<feature type="domain" description="GH18" evidence="16">
    <location>
        <begin position="116"/>
        <end position="477"/>
    </location>
</feature>
<evidence type="ECO:0000256" key="7">
    <source>
        <dbReference type="ARBA" id="ARBA00022801"/>
    </source>
</evidence>
<dbReference type="GO" id="GO:0000272">
    <property type="term" value="P:polysaccharide catabolic process"/>
    <property type="evidence" value="ECO:0007669"/>
    <property type="project" value="UniProtKB-KW"/>
</dbReference>
<dbReference type="InterPro" id="IPR036861">
    <property type="entry name" value="Endochitinase-like_sf"/>
</dbReference>
<dbReference type="OrthoDB" id="4890684at2759"/>
<evidence type="ECO:0000259" key="16">
    <source>
        <dbReference type="PROSITE" id="PS51910"/>
    </source>
</evidence>
<dbReference type="Proteomes" id="UP000191004">
    <property type="component" value="Unassembled WGS sequence"/>
</dbReference>
<dbReference type="InterPro" id="IPR029070">
    <property type="entry name" value="Chitinase_insertion_sf"/>
</dbReference>
<organism evidence="17 18">
    <name type="scientific">Trichoderma guizhouense</name>
    <dbReference type="NCBI Taxonomy" id="1491466"/>
    <lineage>
        <taxon>Eukaryota</taxon>
        <taxon>Fungi</taxon>
        <taxon>Dikarya</taxon>
        <taxon>Ascomycota</taxon>
        <taxon>Pezizomycotina</taxon>
        <taxon>Sordariomycetes</taxon>
        <taxon>Hypocreomycetidae</taxon>
        <taxon>Hypocreales</taxon>
        <taxon>Hypocreaceae</taxon>
        <taxon>Trichoderma</taxon>
    </lineage>
</organism>
<evidence type="ECO:0000256" key="8">
    <source>
        <dbReference type="ARBA" id="ARBA00023024"/>
    </source>
</evidence>
<dbReference type="CDD" id="cd06922">
    <property type="entry name" value="ChtBD1_GH18_1"/>
    <property type="match status" value="1"/>
</dbReference>
<evidence type="ECO:0000256" key="2">
    <source>
        <dbReference type="ARBA" id="ARBA00004613"/>
    </source>
</evidence>
<dbReference type="SMART" id="SM00636">
    <property type="entry name" value="Glyco_18"/>
    <property type="match status" value="1"/>
</dbReference>
<dbReference type="EMBL" id="LVVK01000062">
    <property type="protein sequence ID" value="OPB35921.1"/>
    <property type="molecule type" value="Genomic_DNA"/>
</dbReference>
<keyword evidence="14" id="KW-0732">Signal</keyword>
<dbReference type="SUPFAM" id="SSF54556">
    <property type="entry name" value="Chitinase insertion domain"/>
    <property type="match status" value="1"/>
</dbReference>
<dbReference type="InterPro" id="IPR050314">
    <property type="entry name" value="Glycosyl_Hydrlase_18"/>
</dbReference>
<evidence type="ECO:0000256" key="13">
    <source>
        <dbReference type="RuleBase" id="RU000489"/>
    </source>
</evidence>
<name>A0A1T3C4J1_9HYPO</name>
<dbReference type="GO" id="GO:0005576">
    <property type="term" value="C:extracellular region"/>
    <property type="evidence" value="ECO:0007669"/>
    <property type="project" value="UniProtKB-SubCell"/>
</dbReference>
<dbReference type="SUPFAM" id="SSF57016">
    <property type="entry name" value="Plant lectins/antimicrobial peptides"/>
    <property type="match status" value="1"/>
</dbReference>
<dbReference type="GO" id="GO:0008843">
    <property type="term" value="F:endochitinase activity"/>
    <property type="evidence" value="ECO:0007669"/>
    <property type="project" value="UniProtKB-EC"/>
</dbReference>
<keyword evidence="8" id="KW-0146">Chitin degradation</keyword>
<dbReference type="Gene3D" id="3.10.50.10">
    <property type="match status" value="1"/>
</dbReference>
<feature type="chain" id="PRO_5010571050" description="chitinase" evidence="14">
    <location>
        <begin position="23"/>
        <end position="1244"/>
    </location>
</feature>
<proteinExistence type="inferred from homology"/>
<dbReference type="PROSITE" id="PS00026">
    <property type="entry name" value="CHIT_BIND_I_1"/>
    <property type="match status" value="1"/>
</dbReference>
<evidence type="ECO:0000256" key="9">
    <source>
        <dbReference type="ARBA" id="ARBA00023277"/>
    </source>
</evidence>
<dbReference type="GO" id="GO:0008061">
    <property type="term" value="F:chitin binding"/>
    <property type="evidence" value="ECO:0007669"/>
    <property type="project" value="UniProtKB-UniRule"/>
</dbReference>
<dbReference type="EC" id="3.2.1.14" evidence="4"/>
<comment type="catalytic activity">
    <reaction evidence="1">
        <text>Random endo-hydrolysis of N-acetyl-beta-D-glucosaminide (1-&gt;4)-beta-linkages in chitin and chitodextrins.</text>
        <dbReference type="EC" id="3.2.1.14"/>
    </reaction>
</comment>
<keyword evidence="9" id="KW-0119">Carbohydrate metabolism</keyword>
<dbReference type="InterPro" id="IPR001579">
    <property type="entry name" value="Glyco_hydro_18_chit_AS"/>
</dbReference>
<comment type="caution">
    <text evidence="17">The sequence shown here is derived from an EMBL/GenBank/DDBJ whole genome shotgun (WGS) entry which is preliminary data.</text>
</comment>
<protein>
    <recommendedName>
        <fullName evidence="4">chitinase</fullName>
        <ecNumber evidence="4">3.2.1.14</ecNumber>
    </recommendedName>
</protein>
<evidence type="ECO:0000256" key="6">
    <source>
        <dbReference type="ARBA" id="ARBA00022669"/>
    </source>
</evidence>
<accession>A0A1T3C4J1</accession>
<evidence type="ECO:0000256" key="5">
    <source>
        <dbReference type="ARBA" id="ARBA00022525"/>
    </source>
</evidence>
<dbReference type="Pfam" id="PF00704">
    <property type="entry name" value="Glyco_hydro_18"/>
    <property type="match status" value="1"/>
</dbReference>
<evidence type="ECO:0000313" key="18">
    <source>
        <dbReference type="Proteomes" id="UP000191004"/>
    </source>
</evidence>
<keyword evidence="7 13" id="KW-0378">Hydrolase</keyword>
<dbReference type="GO" id="GO:0006032">
    <property type="term" value="P:chitin catabolic process"/>
    <property type="evidence" value="ECO:0007669"/>
    <property type="project" value="UniProtKB-KW"/>
</dbReference>
<comment type="subcellular location">
    <subcellularLocation>
        <location evidence="2">Secreted</location>
    </subcellularLocation>
</comment>
<feature type="disulfide bond" evidence="12">
    <location>
        <begin position="84"/>
        <end position="98"/>
    </location>
</feature>
<dbReference type="SMART" id="SM00270">
    <property type="entry name" value="ChtBD1"/>
    <property type="match status" value="2"/>
</dbReference>
<dbReference type="Gene3D" id="3.30.60.10">
    <property type="entry name" value="Endochitinase-like"/>
    <property type="match status" value="1"/>
</dbReference>
<dbReference type="PANTHER" id="PTHR11177:SF402">
    <property type="entry name" value="CHITINASE"/>
    <property type="match status" value="1"/>
</dbReference>
<dbReference type="InterPro" id="IPR001002">
    <property type="entry name" value="Chitin-bd_1"/>
</dbReference>
<evidence type="ECO:0000256" key="11">
    <source>
        <dbReference type="ARBA" id="ARBA00023326"/>
    </source>
</evidence>
<dbReference type="InterPro" id="IPR011583">
    <property type="entry name" value="Chitinase_II/V-like_cat"/>
</dbReference>
<feature type="signal peptide" evidence="14">
    <location>
        <begin position="1"/>
        <end position="22"/>
    </location>
</feature>
<comment type="caution">
    <text evidence="12">Lacks conserved residue(s) required for the propagation of feature annotation.</text>
</comment>
<evidence type="ECO:0000256" key="4">
    <source>
        <dbReference type="ARBA" id="ARBA00012729"/>
    </source>
</evidence>
<dbReference type="Gene3D" id="3.20.20.80">
    <property type="entry name" value="Glycosidases"/>
    <property type="match status" value="1"/>
</dbReference>
<evidence type="ECO:0000256" key="3">
    <source>
        <dbReference type="ARBA" id="ARBA00008682"/>
    </source>
</evidence>
<dbReference type="SUPFAM" id="SSF51445">
    <property type="entry name" value="(Trans)glycosidases"/>
    <property type="match status" value="1"/>
</dbReference>
<evidence type="ECO:0000256" key="1">
    <source>
        <dbReference type="ARBA" id="ARBA00000822"/>
    </source>
</evidence>
<dbReference type="Pfam" id="PF00187">
    <property type="entry name" value="Chitin_bind_1"/>
    <property type="match status" value="1"/>
</dbReference>
<dbReference type="InterPro" id="IPR018371">
    <property type="entry name" value="Chitin-binding_1_CS"/>
</dbReference>
<keyword evidence="5" id="KW-0964">Secreted</keyword>
<dbReference type="InterPro" id="IPR001223">
    <property type="entry name" value="Glyco_hydro18_cat"/>
</dbReference>
<keyword evidence="11" id="KW-0624">Polysaccharide degradation</keyword>
<reference evidence="17 18" key="1">
    <citation type="submission" date="2016-04" db="EMBL/GenBank/DDBJ databases">
        <title>Multiple horizontal gene transfer events from other fungi enriched the ability of the initially mycotrophic fungus Trichoderma (Ascomycota) to feed on dead plant biomass.</title>
        <authorList>
            <person name="Atanasova L."/>
            <person name="Chenthamara K."/>
            <person name="Zhang J."/>
            <person name="Grujic M."/>
            <person name="Henrissat B."/>
            <person name="Kuo A."/>
            <person name="Aertz A."/>
            <person name="Salamov A."/>
            <person name="Lipzen A."/>
            <person name="Labutti K."/>
            <person name="Barry K."/>
            <person name="Miao Y."/>
            <person name="Rahimi M.J."/>
            <person name="Shen Q."/>
            <person name="Grigoriev I.V."/>
            <person name="Kubicek C.P."/>
            <person name="Druzhinina I.S."/>
        </authorList>
    </citation>
    <scope>NUCLEOTIDE SEQUENCE [LARGE SCALE GENOMIC DNA]</scope>
    <source>
        <strain evidence="17 18">NJAU 4742</strain>
    </source>
</reference>
<evidence type="ECO:0000256" key="14">
    <source>
        <dbReference type="SAM" id="SignalP"/>
    </source>
</evidence>
<keyword evidence="18" id="KW-1185">Reference proteome</keyword>